<evidence type="ECO:0000313" key="3">
    <source>
        <dbReference type="Proteomes" id="UP001289374"/>
    </source>
</evidence>
<dbReference type="InterPro" id="IPR043502">
    <property type="entry name" value="DNA/RNA_pol_sf"/>
</dbReference>
<reference evidence="2" key="2">
    <citation type="journal article" date="2024" name="Plant">
        <title>Genomic evolution and insights into agronomic trait innovations of Sesamum species.</title>
        <authorList>
            <person name="Miao H."/>
            <person name="Wang L."/>
            <person name="Qu L."/>
            <person name="Liu H."/>
            <person name="Sun Y."/>
            <person name="Le M."/>
            <person name="Wang Q."/>
            <person name="Wei S."/>
            <person name="Zheng Y."/>
            <person name="Lin W."/>
            <person name="Duan Y."/>
            <person name="Cao H."/>
            <person name="Xiong S."/>
            <person name="Wang X."/>
            <person name="Wei L."/>
            <person name="Li C."/>
            <person name="Ma Q."/>
            <person name="Ju M."/>
            <person name="Zhao R."/>
            <person name="Li G."/>
            <person name="Mu C."/>
            <person name="Tian Q."/>
            <person name="Mei H."/>
            <person name="Zhang T."/>
            <person name="Gao T."/>
            <person name="Zhang H."/>
        </authorList>
    </citation>
    <scope>NUCLEOTIDE SEQUENCE</scope>
    <source>
        <strain evidence="2">K16</strain>
    </source>
</reference>
<sequence>MMDASQGYHQIILAPEDCKRVNFVTSTGIFCYVAMPFGLKNTSATYQSLVDKIFRLENNIEVYIDYMLVKSRKAKDHITDPEETFSILRKYRLKLNPGKCTYRVQGGHLLGFVVTQRGIKANPLKIKVILDMKAPTNVNEMQMLTGRIAALSRFISKAVEKSLSFFKY</sequence>
<name>A0AAE2BQP0_9LAMI</name>
<dbReference type="EMBL" id="JACGWL010000010">
    <property type="protein sequence ID" value="KAK4394234.1"/>
    <property type="molecule type" value="Genomic_DNA"/>
</dbReference>
<protein>
    <recommendedName>
        <fullName evidence="1">Reverse transcriptase domain-containing protein</fullName>
    </recommendedName>
</protein>
<dbReference type="InterPro" id="IPR000477">
    <property type="entry name" value="RT_dom"/>
</dbReference>
<proteinExistence type="predicted"/>
<accession>A0AAE2BQP0</accession>
<organism evidence="2 3">
    <name type="scientific">Sesamum angolense</name>
    <dbReference type="NCBI Taxonomy" id="2727404"/>
    <lineage>
        <taxon>Eukaryota</taxon>
        <taxon>Viridiplantae</taxon>
        <taxon>Streptophyta</taxon>
        <taxon>Embryophyta</taxon>
        <taxon>Tracheophyta</taxon>
        <taxon>Spermatophyta</taxon>
        <taxon>Magnoliopsida</taxon>
        <taxon>eudicotyledons</taxon>
        <taxon>Gunneridae</taxon>
        <taxon>Pentapetalae</taxon>
        <taxon>asterids</taxon>
        <taxon>lamiids</taxon>
        <taxon>Lamiales</taxon>
        <taxon>Pedaliaceae</taxon>
        <taxon>Sesamum</taxon>
    </lineage>
</organism>
<dbReference type="Pfam" id="PF00078">
    <property type="entry name" value="RVT_1"/>
    <property type="match status" value="1"/>
</dbReference>
<dbReference type="PANTHER" id="PTHR24559">
    <property type="entry name" value="TRANSPOSON TY3-I GAG-POL POLYPROTEIN"/>
    <property type="match status" value="1"/>
</dbReference>
<dbReference type="AlphaFoldDB" id="A0AAE2BQP0"/>
<dbReference type="Proteomes" id="UP001289374">
    <property type="component" value="Unassembled WGS sequence"/>
</dbReference>
<dbReference type="Gene3D" id="3.30.70.270">
    <property type="match status" value="1"/>
</dbReference>
<dbReference type="InterPro" id="IPR053134">
    <property type="entry name" value="RNA-dir_DNA_polymerase"/>
</dbReference>
<comment type="caution">
    <text evidence="2">The sequence shown here is derived from an EMBL/GenBank/DDBJ whole genome shotgun (WGS) entry which is preliminary data.</text>
</comment>
<dbReference type="CDD" id="cd01647">
    <property type="entry name" value="RT_LTR"/>
    <property type="match status" value="1"/>
</dbReference>
<evidence type="ECO:0000259" key="1">
    <source>
        <dbReference type="Pfam" id="PF00078"/>
    </source>
</evidence>
<keyword evidence="3" id="KW-1185">Reference proteome</keyword>
<dbReference type="PANTHER" id="PTHR24559:SF430">
    <property type="entry name" value="RNA-DIRECTED DNA POLYMERASE"/>
    <property type="match status" value="1"/>
</dbReference>
<evidence type="ECO:0000313" key="2">
    <source>
        <dbReference type="EMBL" id="KAK4394234.1"/>
    </source>
</evidence>
<feature type="domain" description="Reverse transcriptase" evidence="1">
    <location>
        <begin position="2"/>
        <end position="113"/>
    </location>
</feature>
<dbReference type="SUPFAM" id="SSF56672">
    <property type="entry name" value="DNA/RNA polymerases"/>
    <property type="match status" value="1"/>
</dbReference>
<dbReference type="Gene3D" id="3.10.10.10">
    <property type="entry name" value="HIV Type 1 Reverse Transcriptase, subunit A, domain 1"/>
    <property type="match status" value="1"/>
</dbReference>
<dbReference type="InterPro" id="IPR043128">
    <property type="entry name" value="Rev_trsase/Diguanyl_cyclase"/>
</dbReference>
<reference evidence="2" key="1">
    <citation type="submission" date="2020-06" db="EMBL/GenBank/DDBJ databases">
        <authorList>
            <person name="Li T."/>
            <person name="Hu X."/>
            <person name="Zhang T."/>
            <person name="Song X."/>
            <person name="Zhang H."/>
            <person name="Dai N."/>
            <person name="Sheng W."/>
            <person name="Hou X."/>
            <person name="Wei L."/>
        </authorList>
    </citation>
    <scope>NUCLEOTIDE SEQUENCE</scope>
    <source>
        <strain evidence="2">K16</strain>
        <tissue evidence="2">Leaf</tissue>
    </source>
</reference>
<gene>
    <name evidence="2" type="ORF">Sango_1894200</name>
</gene>